<dbReference type="SMART" id="SM00387">
    <property type="entry name" value="HATPase_c"/>
    <property type="match status" value="1"/>
</dbReference>
<keyword evidence="10" id="KW-0067">ATP-binding</keyword>
<dbReference type="InterPro" id="IPR058125">
    <property type="entry name" value="CpxA"/>
</dbReference>
<keyword evidence="9 17" id="KW-0418">Kinase</keyword>
<protein>
    <recommendedName>
        <fullName evidence="3">histidine kinase</fullName>
        <ecNumber evidence="3">2.7.13.3</ecNumber>
    </recommendedName>
</protein>
<feature type="domain" description="HAMP" evidence="16">
    <location>
        <begin position="196"/>
        <end position="250"/>
    </location>
</feature>
<evidence type="ECO:0000256" key="7">
    <source>
        <dbReference type="ARBA" id="ARBA00022692"/>
    </source>
</evidence>
<dbReference type="InterPro" id="IPR003660">
    <property type="entry name" value="HAMP_dom"/>
</dbReference>
<feature type="transmembrane region" description="Helical" evidence="14">
    <location>
        <begin position="177"/>
        <end position="196"/>
    </location>
</feature>
<evidence type="ECO:0000313" key="18">
    <source>
        <dbReference type="Proteomes" id="UP000280099"/>
    </source>
</evidence>
<accession>A0A420XIP1</accession>
<keyword evidence="5" id="KW-0597">Phosphoprotein</keyword>
<evidence type="ECO:0000256" key="10">
    <source>
        <dbReference type="ARBA" id="ARBA00022840"/>
    </source>
</evidence>
<proteinExistence type="predicted"/>
<dbReference type="InterPro" id="IPR003661">
    <property type="entry name" value="HisK_dim/P_dom"/>
</dbReference>
<evidence type="ECO:0000256" key="6">
    <source>
        <dbReference type="ARBA" id="ARBA00022679"/>
    </source>
</evidence>
<dbReference type="EMBL" id="RBJC01000004">
    <property type="protein sequence ID" value="RKR77011.1"/>
    <property type="molecule type" value="Genomic_DNA"/>
</dbReference>
<dbReference type="Gene3D" id="3.30.450.210">
    <property type="entry name" value="Two-component sensor protein CpxA, periplasmic domain"/>
    <property type="match status" value="1"/>
</dbReference>
<dbReference type="SUPFAM" id="SSF47384">
    <property type="entry name" value="Homodimeric domain of signal transducing histidine kinase"/>
    <property type="match status" value="1"/>
</dbReference>
<dbReference type="Pfam" id="PF00672">
    <property type="entry name" value="HAMP"/>
    <property type="match status" value="1"/>
</dbReference>
<dbReference type="InterPro" id="IPR005467">
    <property type="entry name" value="His_kinase_dom"/>
</dbReference>
<evidence type="ECO:0000256" key="14">
    <source>
        <dbReference type="SAM" id="Phobius"/>
    </source>
</evidence>
<dbReference type="PROSITE" id="PS50885">
    <property type="entry name" value="HAMP"/>
    <property type="match status" value="1"/>
</dbReference>
<dbReference type="GO" id="GO:0000155">
    <property type="term" value="F:phosphorelay sensor kinase activity"/>
    <property type="evidence" value="ECO:0007669"/>
    <property type="project" value="InterPro"/>
</dbReference>
<evidence type="ECO:0000313" key="17">
    <source>
        <dbReference type="EMBL" id="RKR77011.1"/>
    </source>
</evidence>
<evidence type="ECO:0000256" key="4">
    <source>
        <dbReference type="ARBA" id="ARBA00022475"/>
    </source>
</evidence>
<dbReference type="InterPro" id="IPR004358">
    <property type="entry name" value="Sig_transdc_His_kin-like_C"/>
</dbReference>
<evidence type="ECO:0000256" key="9">
    <source>
        <dbReference type="ARBA" id="ARBA00022777"/>
    </source>
</evidence>
<dbReference type="InterPro" id="IPR036890">
    <property type="entry name" value="HATPase_C_sf"/>
</dbReference>
<dbReference type="SUPFAM" id="SSF55874">
    <property type="entry name" value="ATPase domain of HSP90 chaperone/DNA topoisomerase II/histidine kinase"/>
    <property type="match status" value="1"/>
</dbReference>
<dbReference type="InterPro" id="IPR050398">
    <property type="entry name" value="HssS/ArlS-like"/>
</dbReference>
<evidence type="ECO:0000256" key="13">
    <source>
        <dbReference type="ARBA" id="ARBA00023136"/>
    </source>
</evidence>
<evidence type="ECO:0000256" key="1">
    <source>
        <dbReference type="ARBA" id="ARBA00000085"/>
    </source>
</evidence>
<dbReference type="InterPro" id="IPR036097">
    <property type="entry name" value="HisK_dim/P_sf"/>
</dbReference>
<dbReference type="EC" id="2.7.13.3" evidence="3"/>
<evidence type="ECO:0000256" key="2">
    <source>
        <dbReference type="ARBA" id="ARBA00004651"/>
    </source>
</evidence>
<dbReference type="GO" id="GO:0005524">
    <property type="term" value="F:ATP binding"/>
    <property type="evidence" value="ECO:0007669"/>
    <property type="project" value="UniProtKB-KW"/>
</dbReference>
<dbReference type="Gene3D" id="3.30.565.10">
    <property type="entry name" value="Histidine kinase-like ATPase, C-terminal domain"/>
    <property type="match status" value="1"/>
</dbReference>
<dbReference type="Pfam" id="PF00512">
    <property type="entry name" value="HisKA"/>
    <property type="match status" value="1"/>
</dbReference>
<evidence type="ECO:0000256" key="11">
    <source>
        <dbReference type="ARBA" id="ARBA00022989"/>
    </source>
</evidence>
<evidence type="ECO:0000259" key="15">
    <source>
        <dbReference type="PROSITE" id="PS50109"/>
    </source>
</evidence>
<dbReference type="Gene3D" id="1.10.287.130">
    <property type="match status" value="1"/>
</dbReference>
<dbReference type="InterPro" id="IPR003594">
    <property type="entry name" value="HATPase_dom"/>
</dbReference>
<evidence type="ECO:0000256" key="8">
    <source>
        <dbReference type="ARBA" id="ARBA00022741"/>
    </source>
</evidence>
<dbReference type="CDD" id="cd00082">
    <property type="entry name" value="HisKA"/>
    <property type="match status" value="1"/>
</dbReference>
<keyword evidence="8" id="KW-0547">Nucleotide-binding</keyword>
<evidence type="ECO:0000256" key="12">
    <source>
        <dbReference type="ARBA" id="ARBA00023012"/>
    </source>
</evidence>
<keyword evidence="7 14" id="KW-0812">Transmembrane</keyword>
<dbReference type="RefSeq" id="WP_229583593.1">
    <property type="nucleotide sequence ID" value="NZ_CP016604.1"/>
</dbReference>
<comment type="caution">
    <text evidence="17">The sequence shown here is derived from an EMBL/GenBank/DDBJ whole genome shotgun (WGS) entry which is preliminary data.</text>
</comment>
<dbReference type="Proteomes" id="UP000280099">
    <property type="component" value="Unassembled WGS sequence"/>
</dbReference>
<feature type="domain" description="Histidine kinase" evidence="15">
    <location>
        <begin position="258"/>
        <end position="471"/>
    </location>
</feature>
<keyword evidence="6" id="KW-0808">Transferase</keyword>
<evidence type="ECO:0000256" key="3">
    <source>
        <dbReference type="ARBA" id="ARBA00012438"/>
    </source>
</evidence>
<reference evidence="17 18" key="1">
    <citation type="submission" date="2018-10" db="EMBL/GenBank/DDBJ databases">
        <title>Genomic Encyclopedia of Type Strains, Phase IV (KMG-IV): sequencing the most valuable type-strain genomes for metagenomic binning, comparative biology and taxonomic classification.</title>
        <authorList>
            <person name="Goeker M."/>
        </authorList>
    </citation>
    <scope>NUCLEOTIDE SEQUENCE [LARGE SCALE GENOMIC DNA]</scope>
    <source>
        <strain evidence="17 18">DSM 23800</strain>
    </source>
</reference>
<evidence type="ECO:0000256" key="5">
    <source>
        <dbReference type="ARBA" id="ARBA00022553"/>
    </source>
</evidence>
<dbReference type="Pfam" id="PF02518">
    <property type="entry name" value="HATPase_c"/>
    <property type="match status" value="1"/>
</dbReference>
<keyword evidence="12" id="KW-0902">Two-component regulatory system</keyword>
<dbReference type="SMART" id="SM00388">
    <property type="entry name" value="HisKA"/>
    <property type="match status" value="1"/>
</dbReference>
<dbReference type="AlphaFoldDB" id="A0A420XIP1"/>
<sequence length="472" mass="54450">MIRLNDMIKFWNKIKTLHTYFVYQIFVSFVVIVSLMIGIALILPNFDARVFNPIEKRELVFFQNESINTQLEYNLDELFRRNLTVSTINGFDVILFDPITQKISGVSNSDLNILYAFILEAQDPEKPLQRRFDSLEIYGPFVIESSSRSYYQYFIIQTDEQISFIDKVFDRIFDSPLLMLILLLLMSLPLLLWLSMRMAKPVKALRLSADAVARGNLVVNPKLENEGIHELRLVGNSFNKMIRSLQELTTYQQRLLSDISHELKTPLTRMQLAVSLLRLRNGESNELTRISNEIQKLDTMIHDLLSLSRNQLNQHINREIFQINKIWEDVFEDAKFEIEQNKLSFSTDIDISESSQYYINGNLSALSSAVENVIRNAQKYAQTLIAVKIYIEKNWLIITVDDDGIGVPEDQYEEIFRPFARVQEDRARQTGGTGLGLAIVSNAVNQHSGSVIAEKSHLGGLRIKIELPLWFD</sequence>
<dbReference type="InterPro" id="IPR038515">
    <property type="entry name" value="CpxA_peri_sf"/>
</dbReference>
<dbReference type="PANTHER" id="PTHR45528">
    <property type="entry name" value="SENSOR HISTIDINE KINASE CPXA"/>
    <property type="match status" value="1"/>
</dbReference>
<organism evidence="17 18">
    <name type="scientific">Otariodibacter oris</name>
    <dbReference type="NCBI Taxonomy" id="1032623"/>
    <lineage>
        <taxon>Bacteria</taxon>
        <taxon>Pseudomonadati</taxon>
        <taxon>Pseudomonadota</taxon>
        <taxon>Gammaproteobacteria</taxon>
        <taxon>Pasteurellales</taxon>
        <taxon>Pasteurellaceae</taxon>
        <taxon>Otariodibacter</taxon>
    </lineage>
</organism>
<keyword evidence="18" id="KW-1185">Reference proteome</keyword>
<comment type="catalytic activity">
    <reaction evidence="1">
        <text>ATP + protein L-histidine = ADP + protein N-phospho-L-histidine.</text>
        <dbReference type="EC" id="2.7.13.3"/>
    </reaction>
</comment>
<dbReference type="CDD" id="cd06225">
    <property type="entry name" value="HAMP"/>
    <property type="match status" value="1"/>
</dbReference>
<feature type="transmembrane region" description="Helical" evidence="14">
    <location>
        <begin position="21"/>
        <end position="43"/>
    </location>
</feature>
<name>A0A420XIP1_9PAST</name>
<keyword evidence="4" id="KW-1003">Cell membrane</keyword>
<evidence type="ECO:0000259" key="16">
    <source>
        <dbReference type="PROSITE" id="PS50885"/>
    </source>
</evidence>
<dbReference type="GO" id="GO:0005886">
    <property type="term" value="C:plasma membrane"/>
    <property type="evidence" value="ECO:0007669"/>
    <property type="project" value="UniProtKB-SubCell"/>
</dbReference>
<keyword evidence="13 14" id="KW-0472">Membrane</keyword>
<dbReference type="PRINTS" id="PR00344">
    <property type="entry name" value="BCTRLSENSOR"/>
</dbReference>
<keyword evidence="11 14" id="KW-1133">Transmembrane helix</keyword>
<dbReference type="SMART" id="SM00304">
    <property type="entry name" value="HAMP"/>
    <property type="match status" value="1"/>
</dbReference>
<dbReference type="PROSITE" id="PS50109">
    <property type="entry name" value="HIS_KIN"/>
    <property type="match status" value="1"/>
</dbReference>
<dbReference type="PANTHER" id="PTHR45528:SF1">
    <property type="entry name" value="SENSOR HISTIDINE KINASE CPXA"/>
    <property type="match status" value="1"/>
</dbReference>
<dbReference type="NCBIfam" id="NF007007">
    <property type="entry name" value="PRK09470.1"/>
    <property type="match status" value="1"/>
</dbReference>
<gene>
    <name evidence="17" type="ORF">DES31_0326</name>
</gene>
<comment type="subcellular location">
    <subcellularLocation>
        <location evidence="2">Cell membrane</location>
        <topology evidence="2">Multi-pass membrane protein</topology>
    </subcellularLocation>
</comment>
<dbReference type="FunFam" id="3.30.565.10:FF:000011">
    <property type="entry name" value="Sensor histidine kinase CpxA"/>
    <property type="match status" value="1"/>
</dbReference>